<dbReference type="RefSeq" id="WP_054554481.1">
    <property type="nucleotide sequence ID" value="NZ_LJTC01000014.1"/>
</dbReference>
<dbReference type="Proteomes" id="UP000050378">
    <property type="component" value="Unassembled WGS sequence"/>
</dbReference>
<organism evidence="1 2">
    <name type="scientific">Pseudoalteromonas lipolytica</name>
    <dbReference type="NCBI Taxonomy" id="570156"/>
    <lineage>
        <taxon>Bacteria</taxon>
        <taxon>Pseudomonadati</taxon>
        <taxon>Pseudomonadota</taxon>
        <taxon>Gammaproteobacteria</taxon>
        <taxon>Alteromonadales</taxon>
        <taxon>Pseudoalteromonadaceae</taxon>
        <taxon>Pseudoalteromonas</taxon>
    </lineage>
</organism>
<dbReference type="AlphaFoldDB" id="A0A0P7E6D2"/>
<dbReference type="EMBL" id="LJTC01000014">
    <property type="protein sequence ID" value="KPM81334.1"/>
    <property type="molecule type" value="Genomic_DNA"/>
</dbReference>
<evidence type="ECO:0000313" key="1">
    <source>
        <dbReference type="EMBL" id="KPM81334.1"/>
    </source>
</evidence>
<gene>
    <name evidence="1" type="ORF">AOG27_18560</name>
</gene>
<protein>
    <recommendedName>
        <fullName evidence="3">LysM domain-containing protein</fullName>
    </recommendedName>
</protein>
<evidence type="ECO:0008006" key="3">
    <source>
        <dbReference type="Google" id="ProtNLM"/>
    </source>
</evidence>
<name>A0A0P7E6D2_9GAMM</name>
<proteinExistence type="predicted"/>
<sequence>MLTKDPVNNTHAHFLEQSEETTVKNSPSFRELSRSLLYSLPKHVQKKIQDNLFGVLDAHQVSQFRDDKRCQFWINQNGWKRVPYSQFRHVYSRIALYPKSATISKIHSSEAASNATSADLRDQQARLLHSNGFEGQPNRIDQHITYTRRVIRPTATQQFQPTLALYKPVANSKVELKASHQVRQNFTTHVLQASETVEMLAQQYTGYKNANLIYDYNLGFSRAKPAPVGTGLIVPNGWKLNIEGSCSNCRSIDIVWQGPTNGQITLQLEKKRPDEISFWQHYLVVKPGVYAVTVTASGLVETTSFTVLQPTQEYEIELLDQAGNPQANMGYKIRLRNGHVVSGVLDSKGYAHVSGPDFENAKISFHELDDKDWQVASPSRNE</sequence>
<reference evidence="1 2" key="1">
    <citation type="submission" date="2015-09" db="EMBL/GenBank/DDBJ databases">
        <title>Draft Genome Sequence of Pseudoalteromonas lipolytica UCD-48B.</title>
        <authorList>
            <person name="Krusor M."/>
            <person name="Coil D.A."/>
            <person name="Lang J.M."/>
            <person name="Eisen J.A."/>
            <person name="Alexiev A."/>
        </authorList>
    </citation>
    <scope>NUCLEOTIDE SEQUENCE [LARGE SCALE GENOMIC DNA]</scope>
    <source>
        <strain evidence="1 2">UCD-48B</strain>
    </source>
</reference>
<accession>A0A0P7E6D2</accession>
<dbReference type="PATRIC" id="fig|570156.3.peg.1635"/>
<dbReference type="OrthoDB" id="6296719at2"/>
<evidence type="ECO:0000313" key="2">
    <source>
        <dbReference type="Proteomes" id="UP000050378"/>
    </source>
</evidence>
<comment type="caution">
    <text evidence="1">The sequence shown here is derived from an EMBL/GenBank/DDBJ whole genome shotgun (WGS) entry which is preliminary data.</text>
</comment>
<dbReference type="STRING" id="570156.AOG27_18560"/>